<name>A0A1B6F1H1_9HEMI</name>
<feature type="region of interest" description="Disordered" evidence="1">
    <location>
        <begin position="308"/>
        <end position="346"/>
    </location>
</feature>
<feature type="region of interest" description="Disordered" evidence="1">
    <location>
        <begin position="57"/>
        <end position="94"/>
    </location>
</feature>
<feature type="compositionally biased region" description="Basic and acidic residues" evidence="1">
    <location>
        <begin position="58"/>
        <end position="72"/>
    </location>
</feature>
<gene>
    <name evidence="2" type="ORF">g.2590</name>
</gene>
<proteinExistence type="predicted"/>
<sequence>GSAKKLKPTPQKKCQTQTNTHKRALFQSPDQLLDKNVKQTPNTRCVLRSKRNLFADSSNEKINENGKRERPVPKRVSPRKRVNRSLSFQDHSQETAPHLNLSLQQTKLPTPQSSQNVLSGTHKQKMLWAVTNALREENMGMNHELFRPCMSVLFKACQKLWLMNTAIREQEGSTSENMLALAKQYSVYTIKQINSDPTSEHMALVCTNIIRQAENNLSQSKPKEDGVRQLLSRNPLSELSCSKENANSPTDHEEILKSSVFKGLKSEAENSKCSKSGMVISPHLKVRQDDNQRPLKIVKKYRKSSQITLKTLRNTPHKTDCNSSIVESRTPKKTPSKPISKYTDLP</sequence>
<protein>
    <submittedName>
        <fullName evidence="2">Uncharacterized protein</fullName>
    </submittedName>
</protein>
<dbReference type="AlphaFoldDB" id="A0A1B6F1H1"/>
<feature type="non-terminal residue" evidence="2">
    <location>
        <position position="1"/>
    </location>
</feature>
<evidence type="ECO:0000313" key="2">
    <source>
        <dbReference type="EMBL" id="JAS43941.1"/>
    </source>
</evidence>
<dbReference type="EMBL" id="GECZ01025828">
    <property type="protein sequence ID" value="JAS43941.1"/>
    <property type="molecule type" value="Transcribed_RNA"/>
</dbReference>
<feature type="non-terminal residue" evidence="2">
    <location>
        <position position="346"/>
    </location>
</feature>
<feature type="compositionally biased region" description="Low complexity" evidence="1">
    <location>
        <begin position="336"/>
        <end position="346"/>
    </location>
</feature>
<evidence type="ECO:0000256" key="1">
    <source>
        <dbReference type="SAM" id="MobiDB-lite"/>
    </source>
</evidence>
<feature type="region of interest" description="Disordered" evidence="1">
    <location>
        <begin position="1"/>
        <end position="39"/>
    </location>
</feature>
<reference evidence="2" key="1">
    <citation type="submission" date="2015-11" db="EMBL/GenBank/DDBJ databases">
        <title>De novo transcriptome assembly of four potential Pierce s Disease insect vectors from Arizona vineyards.</title>
        <authorList>
            <person name="Tassone E.E."/>
        </authorList>
    </citation>
    <scope>NUCLEOTIDE SEQUENCE</scope>
</reference>
<accession>A0A1B6F1H1</accession>
<organism evidence="2">
    <name type="scientific">Cuerna arida</name>
    <dbReference type="NCBI Taxonomy" id="1464854"/>
    <lineage>
        <taxon>Eukaryota</taxon>
        <taxon>Metazoa</taxon>
        <taxon>Ecdysozoa</taxon>
        <taxon>Arthropoda</taxon>
        <taxon>Hexapoda</taxon>
        <taxon>Insecta</taxon>
        <taxon>Pterygota</taxon>
        <taxon>Neoptera</taxon>
        <taxon>Paraneoptera</taxon>
        <taxon>Hemiptera</taxon>
        <taxon>Auchenorrhyncha</taxon>
        <taxon>Membracoidea</taxon>
        <taxon>Cicadellidae</taxon>
        <taxon>Cicadellinae</taxon>
        <taxon>Proconiini</taxon>
        <taxon>Cuerna</taxon>
    </lineage>
</organism>